<comment type="function">
    <text evidence="2 9 11">Excises uracil residues from the DNA which can arise as a result of misincorporation of dUMP residues by DNA polymerase or due to deamination of cytosine.</text>
</comment>
<keyword evidence="7 9" id="KW-0378">Hydrolase</keyword>
<dbReference type="InterPro" id="IPR002043">
    <property type="entry name" value="UDG_fam1"/>
</dbReference>
<dbReference type="InterPro" id="IPR018085">
    <property type="entry name" value="Ura-DNA_Glyclase_AS"/>
</dbReference>
<gene>
    <name evidence="9 14" type="primary">ung</name>
    <name evidence="14" type="ORF">J3998_05805</name>
</gene>
<evidence type="ECO:0000256" key="2">
    <source>
        <dbReference type="ARBA" id="ARBA00002631"/>
    </source>
</evidence>
<dbReference type="InterPro" id="IPR036895">
    <property type="entry name" value="Uracil-DNA_glycosylase-like_sf"/>
</dbReference>
<evidence type="ECO:0000313" key="14">
    <source>
        <dbReference type="EMBL" id="MBO1927087.1"/>
    </source>
</evidence>
<feature type="region of interest" description="Disordered" evidence="12">
    <location>
        <begin position="229"/>
        <end position="248"/>
    </location>
</feature>
<keyword evidence="8 9" id="KW-0234">DNA repair</keyword>
<dbReference type="NCBIfam" id="NF003592">
    <property type="entry name" value="PRK05254.1-5"/>
    <property type="match status" value="1"/>
</dbReference>
<name>A0ABS3Q426_9GAMM</name>
<dbReference type="HAMAP" id="MF_00148">
    <property type="entry name" value="UDG"/>
    <property type="match status" value="1"/>
</dbReference>
<dbReference type="CDD" id="cd10027">
    <property type="entry name" value="UDG-F1-like"/>
    <property type="match status" value="1"/>
</dbReference>
<dbReference type="NCBIfam" id="NF003588">
    <property type="entry name" value="PRK05254.1-1"/>
    <property type="match status" value="1"/>
</dbReference>
<keyword evidence="15" id="KW-1185">Reference proteome</keyword>
<evidence type="ECO:0000256" key="8">
    <source>
        <dbReference type="ARBA" id="ARBA00023204"/>
    </source>
</evidence>
<evidence type="ECO:0000256" key="11">
    <source>
        <dbReference type="RuleBase" id="RU003780"/>
    </source>
</evidence>
<feature type="domain" description="Uracil-DNA glycosylase-like" evidence="13">
    <location>
        <begin position="52"/>
        <end position="213"/>
    </location>
</feature>
<keyword evidence="14" id="KW-0326">Glycosidase</keyword>
<dbReference type="Gene3D" id="3.40.470.10">
    <property type="entry name" value="Uracil-DNA glycosylase-like domain"/>
    <property type="match status" value="1"/>
</dbReference>
<dbReference type="Proteomes" id="UP000664835">
    <property type="component" value="Unassembled WGS sequence"/>
</dbReference>
<reference evidence="14 15" key="1">
    <citation type="submission" date="2021-03" db="EMBL/GenBank/DDBJ databases">
        <title>Thiomicrorhabdus sp.nov.,novel sulfur-oxidizing bacteria isolated from coastal sediment.</title>
        <authorList>
            <person name="Liu X."/>
        </authorList>
    </citation>
    <scope>NUCLEOTIDE SEQUENCE [LARGE SCALE GENOMIC DNA]</scope>
    <source>
        <strain evidence="14 15">6S2-11</strain>
    </source>
</reference>
<evidence type="ECO:0000313" key="15">
    <source>
        <dbReference type="Proteomes" id="UP000664835"/>
    </source>
</evidence>
<evidence type="ECO:0000256" key="7">
    <source>
        <dbReference type="ARBA" id="ARBA00022801"/>
    </source>
</evidence>
<dbReference type="Pfam" id="PF03167">
    <property type="entry name" value="UDG"/>
    <property type="match status" value="1"/>
</dbReference>
<dbReference type="InterPro" id="IPR005122">
    <property type="entry name" value="Uracil-DNA_glycosylase-like"/>
</dbReference>
<comment type="catalytic activity">
    <reaction evidence="1 9 11">
        <text>Hydrolyzes single-stranded DNA or mismatched double-stranded DNA and polynucleotides, releasing free uracil.</text>
        <dbReference type="EC" id="3.2.2.27"/>
    </reaction>
</comment>
<dbReference type="PANTHER" id="PTHR11264">
    <property type="entry name" value="URACIL-DNA GLYCOSYLASE"/>
    <property type="match status" value="1"/>
</dbReference>
<dbReference type="NCBIfam" id="NF003589">
    <property type="entry name" value="PRK05254.1-2"/>
    <property type="match status" value="1"/>
</dbReference>
<evidence type="ECO:0000259" key="13">
    <source>
        <dbReference type="SMART" id="SM00986"/>
    </source>
</evidence>
<comment type="similarity">
    <text evidence="3 9 11">Belongs to the uracil-DNA glycosylase (UDG) superfamily. UNG family.</text>
</comment>
<sequence length="248" mass="27738">MSEIKLQPSWLAHLQSEFEQPYMQSLKAMLQQEKANGITILPQGSLWFNALNSTPLENVKVVILGQDPYPTIGHAHGLCFSVMPDVKPLPKSLNNINQELWEDLGVDNRHSGYLQPWAEQGVLLLNAVLTVQAGNTNSHQGKGWETFTDKVIELVNQHCEHCVFILWGAYAQKKGAKIDTQRHLVIKSPHPSPLSAYRGFFGSRPFSQTNQYLQAHGKAPINWQLPLAQGQTQQPPIQHPVGDAQSQQ</sequence>
<keyword evidence="6 9" id="KW-0227">DNA damage</keyword>
<evidence type="ECO:0000256" key="4">
    <source>
        <dbReference type="ARBA" id="ARBA00012030"/>
    </source>
</evidence>
<dbReference type="GO" id="GO:0004844">
    <property type="term" value="F:uracil DNA N-glycosylase activity"/>
    <property type="evidence" value="ECO:0007669"/>
    <property type="project" value="UniProtKB-EC"/>
</dbReference>
<dbReference type="PROSITE" id="PS00130">
    <property type="entry name" value="U_DNA_GLYCOSYLASE"/>
    <property type="match status" value="1"/>
</dbReference>
<evidence type="ECO:0000256" key="3">
    <source>
        <dbReference type="ARBA" id="ARBA00008184"/>
    </source>
</evidence>
<dbReference type="PANTHER" id="PTHR11264:SF0">
    <property type="entry name" value="URACIL-DNA GLYCOSYLASE"/>
    <property type="match status" value="1"/>
</dbReference>
<evidence type="ECO:0000256" key="5">
    <source>
        <dbReference type="ARBA" id="ARBA00018429"/>
    </source>
</evidence>
<evidence type="ECO:0000256" key="12">
    <source>
        <dbReference type="SAM" id="MobiDB-lite"/>
    </source>
</evidence>
<organism evidence="14 15">
    <name type="scientific">Thiomicrorhabdus marina</name>
    <dbReference type="NCBI Taxonomy" id="2818442"/>
    <lineage>
        <taxon>Bacteria</taxon>
        <taxon>Pseudomonadati</taxon>
        <taxon>Pseudomonadota</taxon>
        <taxon>Gammaproteobacteria</taxon>
        <taxon>Thiotrichales</taxon>
        <taxon>Piscirickettsiaceae</taxon>
        <taxon>Thiomicrorhabdus</taxon>
    </lineage>
</organism>
<proteinExistence type="inferred from homology"/>
<dbReference type="RefSeq" id="WP_208148533.1">
    <property type="nucleotide sequence ID" value="NZ_JAGETV010000007.1"/>
</dbReference>
<dbReference type="EC" id="3.2.2.27" evidence="4 9"/>
<evidence type="ECO:0000256" key="1">
    <source>
        <dbReference type="ARBA" id="ARBA00001400"/>
    </source>
</evidence>
<comment type="subcellular location">
    <subcellularLocation>
        <location evidence="9">Cytoplasm</location>
    </subcellularLocation>
</comment>
<keyword evidence="9" id="KW-0963">Cytoplasm</keyword>
<comment type="caution">
    <text evidence="14">The sequence shown here is derived from an EMBL/GenBank/DDBJ whole genome shotgun (WGS) entry which is preliminary data.</text>
</comment>
<protein>
    <recommendedName>
        <fullName evidence="5 9">Uracil-DNA glycosylase</fullName>
        <shortName evidence="9">UDG</shortName>
        <ecNumber evidence="4 9">3.2.2.27</ecNumber>
    </recommendedName>
</protein>
<dbReference type="SMART" id="SM00986">
    <property type="entry name" value="UDG"/>
    <property type="match status" value="1"/>
</dbReference>
<dbReference type="EMBL" id="JAGETV010000007">
    <property type="protein sequence ID" value="MBO1927087.1"/>
    <property type="molecule type" value="Genomic_DNA"/>
</dbReference>
<evidence type="ECO:0000256" key="9">
    <source>
        <dbReference type="HAMAP-Rule" id="MF_00148"/>
    </source>
</evidence>
<dbReference type="SMART" id="SM00987">
    <property type="entry name" value="UreE_C"/>
    <property type="match status" value="1"/>
</dbReference>
<evidence type="ECO:0000256" key="10">
    <source>
        <dbReference type="PROSITE-ProRule" id="PRU10072"/>
    </source>
</evidence>
<dbReference type="NCBIfam" id="TIGR00628">
    <property type="entry name" value="ung"/>
    <property type="match status" value="1"/>
</dbReference>
<feature type="active site" description="Proton acceptor" evidence="9 10">
    <location>
        <position position="67"/>
    </location>
</feature>
<dbReference type="NCBIfam" id="NF003591">
    <property type="entry name" value="PRK05254.1-4"/>
    <property type="match status" value="1"/>
</dbReference>
<dbReference type="SUPFAM" id="SSF52141">
    <property type="entry name" value="Uracil-DNA glycosylase-like"/>
    <property type="match status" value="1"/>
</dbReference>
<accession>A0ABS3Q426</accession>
<evidence type="ECO:0000256" key="6">
    <source>
        <dbReference type="ARBA" id="ARBA00022763"/>
    </source>
</evidence>